<dbReference type="Proteomes" id="UP001604336">
    <property type="component" value="Unassembled WGS sequence"/>
</dbReference>
<evidence type="ECO:0000313" key="1">
    <source>
        <dbReference type="EMBL" id="KAL2457592.1"/>
    </source>
</evidence>
<evidence type="ECO:0000313" key="2">
    <source>
        <dbReference type="Proteomes" id="UP001604336"/>
    </source>
</evidence>
<dbReference type="EMBL" id="JBFOLK010000053">
    <property type="protein sequence ID" value="KAL2457592.1"/>
    <property type="molecule type" value="Genomic_DNA"/>
</dbReference>
<sequence>MSRKIVEVISKKSNRPQSMVLEEDPFFLEVMAVPLPLDFEQSKMEKYDGSCDPIVHLRTFVDLMRFPVIPDVIMYKAFPPTLRWEARDFPSVLLYTLSAANVLRKLPSV</sequence>
<proteinExistence type="predicted"/>
<accession>A0ABD1P158</accession>
<name>A0ABD1P158_9LAMI</name>
<reference evidence="2" key="1">
    <citation type="submission" date="2024-07" db="EMBL/GenBank/DDBJ databases">
        <title>Two chromosome-level genome assemblies of Korean endemic species Abeliophyllum distichum and Forsythia ovata (Oleaceae).</title>
        <authorList>
            <person name="Jang H."/>
        </authorList>
    </citation>
    <scope>NUCLEOTIDE SEQUENCE [LARGE SCALE GENOMIC DNA]</scope>
</reference>
<organism evidence="1 2">
    <name type="scientific">Abeliophyllum distichum</name>
    <dbReference type="NCBI Taxonomy" id="126358"/>
    <lineage>
        <taxon>Eukaryota</taxon>
        <taxon>Viridiplantae</taxon>
        <taxon>Streptophyta</taxon>
        <taxon>Embryophyta</taxon>
        <taxon>Tracheophyta</taxon>
        <taxon>Spermatophyta</taxon>
        <taxon>Magnoliopsida</taxon>
        <taxon>eudicotyledons</taxon>
        <taxon>Gunneridae</taxon>
        <taxon>Pentapetalae</taxon>
        <taxon>asterids</taxon>
        <taxon>lamiids</taxon>
        <taxon>Lamiales</taxon>
        <taxon>Oleaceae</taxon>
        <taxon>Forsythieae</taxon>
        <taxon>Abeliophyllum</taxon>
    </lineage>
</organism>
<protein>
    <submittedName>
        <fullName evidence="1">Uncharacterized protein</fullName>
    </submittedName>
</protein>
<gene>
    <name evidence="1" type="ORF">Adt_46309</name>
</gene>
<keyword evidence="2" id="KW-1185">Reference proteome</keyword>
<dbReference type="AlphaFoldDB" id="A0ABD1P158"/>
<comment type="caution">
    <text evidence="1">The sequence shown here is derived from an EMBL/GenBank/DDBJ whole genome shotgun (WGS) entry which is preliminary data.</text>
</comment>